<dbReference type="KEGG" id="pht:BLM14_04915"/>
<dbReference type="Gene3D" id="2.60.120.10">
    <property type="entry name" value="Jelly Rolls"/>
    <property type="match status" value="1"/>
</dbReference>
<evidence type="ECO:0000313" key="2">
    <source>
        <dbReference type="EMBL" id="PIO45990.1"/>
    </source>
</evidence>
<protein>
    <submittedName>
        <fullName evidence="2">Cupin</fullName>
    </submittedName>
</protein>
<evidence type="ECO:0000259" key="1">
    <source>
        <dbReference type="Pfam" id="PF07883"/>
    </source>
</evidence>
<dbReference type="Proteomes" id="UP000232163">
    <property type="component" value="Unassembled WGS sequence"/>
</dbReference>
<comment type="caution">
    <text evidence="2">The sequence shown here is derived from an EMBL/GenBank/DDBJ whole genome shotgun (WGS) entry which is preliminary data.</text>
</comment>
<dbReference type="OrthoDB" id="122936at2"/>
<organism evidence="2 3">
    <name type="scientific">Phyllobacterium zundukense</name>
    <dbReference type="NCBI Taxonomy" id="1867719"/>
    <lineage>
        <taxon>Bacteria</taxon>
        <taxon>Pseudomonadati</taxon>
        <taxon>Pseudomonadota</taxon>
        <taxon>Alphaproteobacteria</taxon>
        <taxon>Hyphomicrobiales</taxon>
        <taxon>Phyllobacteriaceae</taxon>
        <taxon>Phyllobacterium</taxon>
    </lineage>
</organism>
<dbReference type="SUPFAM" id="SSF51182">
    <property type="entry name" value="RmlC-like cupins"/>
    <property type="match status" value="1"/>
</dbReference>
<dbReference type="InterPro" id="IPR013096">
    <property type="entry name" value="Cupin_2"/>
</dbReference>
<dbReference type="InterPro" id="IPR014710">
    <property type="entry name" value="RmlC-like_jellyroll"/>
</dbReference>
<evidence type="ECO:0000313" key="3">
    <source>
        <dbReference type="Proteomes" id="UP000232163"/>
    </source>
</evidence>
<sequence>MAHVIDRDVWAHHPELWQGEVTGRPYGTNVSIIFNCQERIGAGPRLHKHPYTETFIIRKGHARFTVGGEIIDAQEGQIVVSPANTPHKFENLGPGALETIDIHANDVFVTEWLE</sequence>
<gene>
    <name evidence="2" type="ORF">B5P45_05525</name>
</gene>
<reference evidence="3" key="1">
    <citation type="journal article" date="2017" name="Int J Environ Stud">
        <title>Does the Miocene-Pliocene relict legume Oxytropis triphylla form nitrogen-fixing nodules with a combination of bacterial strains?</title>
        <authorList>
            <person name="Safronova V."/>
            <person name="Belimov A."/>
            <person name="Sazanova A."/>
            <person name="Kuznetsova I."/>
            <person name="Popova J."/>
            <person name="Andronov E."/>
            <person name="Verkhozina A."/>
            <person name="Tikhonovich I."/>
        </authorList>
    </citation>
    <scope>NUCLEOTIDE SEQUENCE [LARGE SCALE GENOMIC DNA]</scope>
    <source>
        <strain evidence="3">Tri-38</strain>
    </source>
</reference>
<dbReference type="InterPro" id="IPR011051">
    <property type="entry name" value="RmlC_Cupin_sf"/>
</dbReference>
<feature type="domain" description="Cupin type-2" evidence="1">
    <location>
        <begin position="41"/>
        <end position="102"/>
    </location>
</feature>
<keyword evidence="3" id="KW-1185">Reference proteome</keyword>
<proteinExistence type="predicted"/>
<name>A0A2N9W2M2_9HYPH</name>
<dbReference type="Pfam" id="PF07883">
    <property type="entry name" value="Cupin_2"/>
    <property type="match status" value="1"/>
</dbReference>
<dbReference type="AlphaFoldDB" id="A0A2N9W2M2"/>
<dbReference type="EMBL" id="MZMT01000014">
    <property type="protein sequence ID" value="PIO45990.1"/>
    <property type="molecule type" value="Genomic_DNA"/>
</dbReference>
<dbReference type="RefSeq" id="WP_099998364.1">
    <property type="nucleotide sequence ID" value="NZ_CP017940.1"/>
</dbReference>
<accession>A0A2N9W2M2</accession>